<accession>A0A7J8B9H2</accession>
<protein>
    <submittedName>
        <fullName evidence="2">Uncharacterized protein</fullName>
    </submittedName>
</protein>
<comment type="caution">
    <text evidence="2">The sequence shown here is derived from an EMBL/GenBank/DDBJ whole genome shotgun (WGS) entry which is preliminary data.</text>
</comment>
<name>A0A7J8B9H2_ROUAE</name>
<dbReference type="EMBL" id="JACASE010000018">
    <property type="protein sequence ID" value="KAF6395457.1"/>
    <property type="molecule type" value="Genomic_DNA"/>
</dbReference>
<keyword evidence="3" id="KW-1185">Reference proteome</keyword>
<dbReference type="Proteomes" id="UP000593571">
    <property type="component" value="Unassembled WGS sequence"/>
</dbReference>
<sequence>MLMASPFLEPTPVGTATCSCLSARPSGCISQATASSCLFSDAASRGSSSVSAEHLLGTVPPDTPSPRPTTASFYPAPCPGGPCGASGVPLPSVFTTYLPRGGQRPAGKEKEVIRRLPGSLPRGHEPAEAKLC</sequence>
<gene>
    <name evidence="2" type="ORF">HJG63_010009</name>
</gene>
<evidence type="ECO:0000313" key="3">
    <source>
        <dbReference type="Proteomes" id="UP000593571"/>
    </source>
</evidence>
<feature type="region of interest" description="Disordered" evidence="1">
    <location>
        <begin position="49"/>
        <end position="73"/>
    </location>
</feature>
<dbReference type="AlphaFoldDB" id="A0A7J8B9H2"/>
<proteinExistence type="predicted"/>
<evidence type="ECO:0000313" key="2">
    <source>
        <dbReference type="EMBL" id="KAF6395457.1"/>
    </source>
</evidence>
<evidence type="ECO:0000256" key="1">
    <source>
        <dbReference type="SAM" id="MobiDB-lite"/>
    </source>
</evidence>
<reference evidence="2 3" key="1">
    <citation type="journal article" date="2020" name="Nature">
        <title>Six reference-quality genomes reveal evolution of bat adaptations.</title>
        <authorList>
            <person name="Jebb D."/>
            <person name="Huang Z."/>
            <person name="Pippel M."/>
            <person name="Hughes G.M."/>
            <person name="Lavrichenko K."/>
            <person name="Devanna P."/>
            <person name="Winkler S."/>
            <person name="Jermiin L.S."/>
            <person name="Skirmuntt E.C."/>
            <person name="Katzourakis A."/>
            <person name="Burkitt-Gray L."/>
            <person name="Ray D.A."/>
            <person name="Sullivan K.A.M."/>
            <person name="Roscito J.G."/>
            <person name="Kirilenko B.M."/>
            <person name="Davalos L.M."/>
            <person name="Corthals A.P."/>
            <person name="Power M.L."/>
            <person name="Jones G."/>
            <person name="Ransome R.D."/>
            <person name="Dechmann D.K.N."/>
            <person name="Locatelli A.G."/>
            <person name="Puechmaille S.J."/>
            <person name="Fedrigo O."/>
            <person name="Jarvis E.D."/>
            <person name="Hiller M."/>
            <person name="Vernes S.C."/>
            <person name="Myers E.W."/>
            <person name="Teeling E.C."/>
        </authorList>
    </citation>
    <scope>NUCLEOTIDE SEQUENCE [LARGE SCALE GENOMIC DNA]</scope>
    <source>
        <strain evidence="2">MRouAeg1</strain>
        <tissue evidence="2">Muscle</tissue>
    </source>
</reference>
<organism evidence="2 3">
    <name type="scientific">Rousettus aegyptiacus</name>
    <name type="common">Egyptian fruit bat</name>
    <name type="synonym">Pteropus aegyptiacus</name>
    <dbReference type="NCBI Taxonomy" id="9407"/>
    <lineage>
        <taxon>Eukaryota</taxon>
        <taxon>Metazoa</taxon>
        <taxon>Chordata</taxon>
        <taxon>Craniata</taxon>
        <taxon>Vertebrata</taxon>
        <taxon>Euteleostomi</taxon>
        <taxon>Mammalia</taxon>
        <taxon>Eutheria</taxon>
        <taxon>Laurasiatheria</taxon>
        <taxon>Chiroptera</taxon>
        <taxon>Yinpterochiroptera</taxon>
        <taxon>Pteropodoidea</taxon>
        <taxon>Pteropodidae</taxon>
        <taxon>Rousettinae</taxon>
        <taxon>Rousettus</taxon>
    </lineage>
</organism>